<evidence type="ECO:0000259" key="13">
    <source>
        <dbReference type="Pfam" id="PF25087"/>
    </source>
</evidence>
<keyword evidence="11" id="KW-0961">Cell wall biogenesis/degradation</keyword>
<keyword evidence="3" id="KW-0963">Cytoplasm</keyword>
<dbReference type="GO" id="GO:0006048">
    <property type="term" value="P:UDP-N-acetylglucosamine biosynthetic process"/>
    <property type="evidence" value="ECO:0007669"/>
    <property type="project" value="InterPro"/>
</dbReference>
<dbReference type="InterPro" id="IPR050065">
    <property type="entry name" value="GlmU-like"/>
</dbReference>
<dbReference type="GO" id="GO:0019134">
    <property type="term" value="F:glucosamine-1-phosphate N-acetyltransferase activity"/>
    <property type="evidence" value="ECO:0007669"/>
    <property type="project" value="InterPro"/>
</dbReference>
<dbReference type="GO" id="GO:0008360">
    <property type="term" value="P:regulation of cell shape"/>
    <property type="evidence" value="ECO:0007669"/>
    <property type="project" value="UniProtKB-KW"/>
</dbReference>
<dbReference type="InterPro" id="IPR011004">
    <property type="entry name" value="Trimer_LpxA-like_sf"/>
</dbReference>
<evidence type="ECO:0000256" key="9">
    <source>
        <dbReference type="ARBA" id="ARBA00022984"/>
    </source>
</evidence>
<name>A0A382ICC8_9ZZZZ</name>
<comment type="catalytic activity">
    <reaction evidence="12">
        <text>N-acetyl-alpha-D-glucosamine 1-phosphate + UTP + H(+) = UDP-N-acetyl-alpha-D-glucosamine + diphosphate</text>
        <dbReference type="Rhea" id="RHEA:13509"/>
        <dbReference type="ChEBI" id="CHEBI:15378"/>
        <dbReference type="ChEBI" id="CHEBI:33019"/>
        <dbReference type="ChEBI" id="CHEBI:46398"/>
        <dbReference type="ChEBI" id="CHEBI:57705"/>
        <dbReference type="ChEBI" id="CHEBI:57776"/>
        <dbReference type="EC" id="2.7.7.23"/>
    </reaction>
</comment>
<evidence type="ECO:0000256" key="12">
    <source>
        <dbReference type="ARBA" id="ARBA00048493"/>
    </source>
</evidence>
<evidence type="ECO:0000256" key="6">
    <source>
        <dbReference type="ARBA" id="ARBA00022723"/>
    </source>
</evidence>
<accession>A0A382ICC8</accession>
<dbReference type="EC" id="2.7.7.23" evidence="2"/>
<dbReference type="GO" id="GO:0046872">
    <property type="term" value="F:metal ion binding"/>
    <property type="evidence" value="ECO:0007669"/>
    <property type="project" value="UniProtKB-KW"/>
</dbReference>
<dbReference type="CDD" id="cd03353">
    <property type="entry name" value="LbH_GlmU_C"/>
    <property type="match status" value="1"/>
</dbReference>
<evidence type="ECO:0000256" key="4">
    <source>
        <dbReference type="ARBA" id="ARBA00022679"/>
    </source>
</evidence>
<feature type="domain" description="Mannose-1-phosphate guanyltransferase C-terminal" evidence="13">
    <location>
        <begin position="43"/>
        <end position="113"/>
    </location>
</feature>
<evidence type="ECO:0000256" key="10">
    <source>
        <dbReference type="ARBA" id="ARBA00023315"/>
    </source>
</evidence>
<keyword evidence="7" id="KW-0460">Magnesium</keyword>
<evidence type="ECO:0000256" key="3">
    <source>
        <dbReference type="ARBA" id="ARBA00022490"/>
    </source>
</evidence>
<keyword evidence="5" id="KW-0548">Nucleotidyltransferase</keyword>
<dbReference type="InterPro" id="IPR056729">
    <property type="entry name" value="GMPPB_C"/>
</dbReference>
<dbReference type="PANTHER" id="PTHR43584">
    <property type="entry name" value="NUCLEOTIDYL TRANSFERASE"/>
    <property type="match status" value="1"/>
</dbReference>
<evidence type="ECO:0000256" key="5">
    <source>
        <dbReference type="ARBA" id="ARBA00022695"/>
    </source>
</evidence>
<sequence>MDNYKITDAKHRSQKEREVQLKKAYKLIAAGVVVRDPQRLDIRGSLVCGKGVEIDINVVFEGDVLLEDGVIIGANCILRNCKIGKDTQINPFSLVEEAIIGEKSFVGPYGRLRPGTRIGNSVQIGNFVEIKNSKIASRCRINHLSFVGDAELAENVTIGAGTITCNHDGIGVSRTTIEEGAYIGSGCNLVAPLKVNANSTIASGSTITEEVAGDTLTIARSRQVKIKNWKGPKSRK</sequence>
<dbReference type="Gene3D" id="2.160.10.10">
    <property type="entry name" value="Hexapeptide repeat proteins"/>
    <property type="match status" value="1"/>
</dbReference>
<dbReference type="GO" id="GO:0071555">
    <property type="term" value="P:cell wall organization"/>
    <property type="evidence" value="ECO:0007669"/>
    <property type="project" value="UniProtKB-KW"/>
</dbReference>
<keyword evidence="10" id="KW-0012">Acyltransferase</keyword>
<evidence type="ECO:0000256" key="7">
    <source>
        <dbReference type="ARBA" id="ARBA00022842"/>
    </source>
</evidence>
<dbReference type="AlphaFoldDB" id="A0A382ICC8"/>
<dbReference type="PANTHER" id="PTHR43584:SF3">
    <property type="entry name" value="BIFUNCTIONAL PROTEIN GLMU"/>
    <property type="match status" value="1"/>
</dbReference>
<evidence type="ECO:0000313" key="14">
    <source>
        <dbReference type="EMBL" id="SVB97208.1"/>
    </source>
</evidence>
<protein>
    <recommendedName>
        <fullName evidence="2">UDP-N-acetylglucosamine diphosphorylase</fullName>
        <ecNumber evidence="2">2.7.7.23</ecNumber>
    </recommendedName>
</protein>
<dbReference type="GO" id="GO:0009252">
    <property type="term" value="P:peptidoglycan biosynthetic process"/>
    <property type="evidence" value="ECO:0007669"/>
    <property type="project" value="UniProtKB-KW"/>
</dbReference>
<dbReference type="InterPro" id="IPR038009">
    <property type="entry name" value="GlmU_C_LbH"/>
</dbReference>
<keyword evidence="9" id="KW-0573">Peptidoglycan synthesis</keyword>
<evidence type="ECO:0000256" key="11">
    <source>
        <dbReference type="ARBA" id="ARBA00023316"/>
    </source>
</evidence>
<gene>
    <name evidence="14" type="ORF">METZ01_LOCUS250062</name>
</gene>
<evidence type="ECO:0000256" key="1">
    <source>
        <dbReference type="ARBA" id="ARBA00001946"/>
    </source>
</evidence>
<dbReference type="Pfam" id="PF25087">
    <property type="entry name" value="GMPPB_C"/>
    <property type="match status" value="1"/>
</dbReference>
<dbReference type="GO" id="GO:0003977">
    <property type="term" value="F:UDP-N-acetylglucosamine diphosphorylase activity"/>
    <property type="evidence" value="ECO:0007669"/>
    <property type="project" value="UniProtKB-EC"/>
</dbReference>
<dbReference type="SUPFAM" id="SSF51161">
    <property type="entry name" value="Trimeric LpxA-like enzymes"/>
    <property type="match status" value="1"/>
</dbReference>
<reference evidence="14" key="1">
    <citation type="submission" date="2018-05" db="EMBL/GenBank/DDBJ databases">
        <authorList>
            <person name="Lanie J.A."/>
            <person name="Ng W.-L."/>
            <person name="Kazmierczak K.M."/>
            <person name="Andrzejewski T.M."/>
            <person name="Davidsen T.M."/>
            <person name="Wayne K.J."/>
            <person name="Tettelin H."/>
            <person name="Glass J.I."/>
            <person name="Rusch D."/>
            <person name="Podicherti R."/>
            <person name="Tsui H.-C.T."/>
            <person name="Winkler M.E."/>
        </authorList>
    </citation>
    <scope>NUCLEOTIDE SEQUENCE</scope>
</reference>
<organism evidence="14">
    <name type="scientific">marine metagenome</name>
    <dbReference type="NCBI Taxonomy" id="408172"/>
    <lineage>
        <taxon>unclassified sequences</taxon>
        <taxon>metagenomes</taxon>
        <taxon>ecological metagenomes</taxon>
    </lineage>
</organism>
<keyword evidence="8" id="KW-0133">Cell shape</keyword>
<evidence type="ECO:0000256" key="2">
    <source>
        <dbReference type="ARBA" id="ARBA00012457"/>
    </source>
</evidence>
<keyword evidence="6" id="KW-0479">Metal-binding</keyword>
<proteinExistence type="predicted"/>
<keyword evidence="4" id="KW-0808">Transferase</keyword>
<dbReference type="EMBL" id="UINC01066465">
    <property type="protein sequence ID" value="SVB97208.1"/>
    <property type="molecule type" value="Genomic_DNA"/>
</dbReference>
<comment type="cofactor">
    <cofactor evidence="1">
        <name>Mg(2+)</name>
        <dbReference type="ChEBI" id="CHEBI:18420"/>
    </cofactor>
</comment>
<evidence type="ECO:0000256" key="8">
    <source>
        <dbReference type="ARBA" id="ARBA00022960"/>
    </source>
</evidence>